<sequence length="499" mass="53835">MSSLWRRLVSLGGSLYARIALVYLTGLLLLSVVVAWFAISQFDQLGRELQQRQEADLADNLAEVMAPALRSGVDSDVAHEMARHIVSINPSLSLYVLDEGGRVIADYAEPACALGSRVALSSLEALLGEDPMLPVLADSPCSGQPGVFSVARIEYGPDGARGYLYADLNNASHTSMTAMLRTSSITRTLVAAGLLALALSGLLGLLWFALLTRRFSHLTSVVQRFAAGEYQARIAEPRSDEIGQLGRAFNDMAGTIEAQLVALRETDRQRRELVANLSHDFRTPLTSLRGYVEQLQRRESLSDEERRVALTAIFDNAERLTRLARQLSTLARLDAYDQPLRREPFALAELVHDIVGKFQPQAERLGVSLRVDVDPALPWVEADLGLVDRALSNLIDNALIAAAPQGRVWLAGEASGQGVRIAVSDDGDGIAAADLPLVTQRFYRTASSRAGGEGSGLGLSIVRDICERHGTTLEIDSQEGTGTTVALTLPRAASVGTNV</sequence>
<evidence type="ECO:0000259" key="13">
    <source>
        <dbReference type="PROSITE" id="PS50885"/>
    </source>
</evidence>
<protein>
    <recommendedName>
        <fullName evidence="3">histidine kinase</fullName>
        <ecNumber evidence="3">2.7.13.3</ecNumber>
    </recommendedName>
</protein>
<keyword evidence="8 11" id="KW-1133">Transmembrane helix</keyword>
<dbReference type="InterPro" id="IPR036890">
    <property type="entry name" value="HATPase_C_sf"/>
</dbReference>
<dbReference type="CDD" id="cd00082">
    <property type="entry name" value="HisKA"/>
    <property type="match status" value="1"/>
</dbReference>
<evidence type="ECO:0000256" key="1">
    <source>
        <dbReference type="ARBA" id="ARBA00000085"/>
    </source>
</evidence>
<dbReference type="PROSITE" id="PS50885">
    <property type="entry name" value="HAMP"/>
    <property type="match status" value="1"/>
</dbReference>
<dbReference type="SUPFAM" id="SSF158472">
    <property type="entry name" value="HAMP domain-like"/>
    <property type="match status" value="1"/>
</dbReference>
<reference evidence="14" key="1">
    <citation type="journal article" date="2010" name="Environ. Microbiol.">
        <title>A blueprint of ectoine metabolism from the genome of the industrial producer Halomonas elongata DSM 2581(T).</title>
        <authorList>
            <person name="Schwibbert K."/>
            <person name="Marin-Sanguino A."/>
            <person name="Bagyan I."/>
            <person name="Heidrich G."/>
            <person name="Lentzen G."/>
            <person name="Seitz H."/>
            <person name="Rampp M."/>
            <person name="Schuster S.C."/>
            <person name="Klenk H.P."/>
            <person name="Pfeiffer F."/>
            <person name="Oesterhelt D."/>
            <person name="Kunte H.J."/>
        </authorList>
    </citation>
    <scope>NUCLEOTIDE SEQUENCE</scope>
    <source>
        <strain evidence="14">Type strain: DSM 2581</strain>
    </source>
</reference>
<reference evidence="14" key="2">
    <citation type="submission" date="2010-05" db="EMBL/GenBank/DDBJ databases">
        <title>Revision and reannotation of the Halomonas elongata DSM 2581(T) genome.</title>
        <authorList>
            <person name="Pfeiffer F."/>
            <person name="Bagyan I."/>
            <person name="Alfaro-Espinoza G."/>
            <person name="Zamora-Lagos M.A."/>
            <person name="Habermann B."/>
            <person name="Oesterhelt D."/>
            <person name="Kunte H.J."/>
        </authorList>
    </citation>
    <scope>NUCLEOTIDE SEQUENCE</scope>
    <source>
        <strain evidence="14">Type strain: DSM 2581</strain>
    </source>
</reference>
<dbReference type="KEGG" id="hel:HELO_4320"/>
<evidence type="ECO:0000256" key="5">
    <source>
        <dbReference type="ARBA" id="ARBA00022679"/>
    </source>
</evidence>
<evidence type="ECO:0000256" key="9">
    <source>
        <dbReference type="ARBA" id="ARBA00023012"/>
    </source>
</evidence>
<dbReference type="FunFam" id="1.10.287.130:FF:000001">
    <property type="entry name" value="Two-component sensor histidine kinase"/>
    <property type="match status" value="1"/>
</dbReference>
<dbReference type="GO" id="GO:0016020">
    <property type="term" value="C:membrane"/>
    <property type="evidence" value="ECO:0007669"/>
    <property type="project" value="UniProtKB-SubCell"/>
</dbReference>
<dbReference type="RefSeq" id="WP_013334074.1">
    <property type="nucleotide sequence ID" value="NC_014532.2"/>
</dbReference>
<keyword evidence="7 14" id="KW-0418">Kinase</keyword>
<dbReference type="SMART" id="SM00304">
    <property type="entry name" value="HAMP"/>
    <property type="match status" value="1"/>
</dbReference>
<evidence type="ECO:0000256" key="7">
    <source>
        <dbReference type="ARBA" id="ARBA00022777"/>
    </source>
</evidence>
<dbReference type="SMART" id="SM00388">
    <property type="entry name" value="HisKA"/>
    <property type="match status" value="1"/>
</dbReference>
<feature type="domain" description="Histidine kinase" evidence="12">
    <location>
        <begin position="276"/>
        <end position="493"/>
    </location>
</feature>
<dbReference type="InterPro" id="IPR050428">
    <property type="entry name" value="TCS_sensor_his_kinase"/>
</dbReference>
<dbReference type="SUPFAM" id="SSF47384">
    <property type="entry name" value="Homodimeric domain of signal transducing histidine kinase"/>
    <property type="match status" value="1"/>
</dbReference>
<dbReference type="AlphaFoldDB" id="E1VBP7"/>
<name>E1VBP7_HALED</name>
<dbReference type="Proteomes" id="UP000008707">
    <property type="component" value="Chromosome"/>
</dbReference>
<dbReference type="InterPro" id="IPR003660">
    <property type="entry name" value="HAMP_dom"/>
</dbReference>
<dbReference type="InterPro" id="IPR003594">
    <property type="entry name" value="HATPase_dom"/>
</dbReference>
<evidence type="ECO:0000313" key="17">
    <source>
        <dbReference type="Proteomes" id="UP001322512"/>
    </source>
</evidence>
<reference evidence="15 17" key="4">
    <citation type="submission" date="2023-11" db="EMBL/GenBank/DDBJ databases">
        <title>MicrobeMod: A computational toolkit for identifying prokaryotic methylation and restriction-modification with nanopore sequencing.</title>
        <authorList>
            <person name="Crits-Christoph A."/>
            <person name="Kang S.C."/>
            <person name="Lee H."/>
            <person name="Ostrov N."/>
        </authorList>
    </citation>
    <scope>NUCLEOTIDE SEQUENCE [LARGE SCALE GENOMIC DNA]</scope>
    <source>
        <strain evidence="15 17">ATCC 33173</strain>
    </source>
</reference>
<feature type="transmembrane region" description="Helical" evidence="11">
    <location>
        <begin position="189"/>
        <end position="210"/>
    </location>
</feature>
<dbReference type="Gene3D" id="6.10.340.10">
    <property type="match status" value="1"/>
</dbReference>
<dbReference type="Pfam" id="PF00672">
    <property type="entry name" value="HAMP"/>
    <property type="match status" value="1"/>
</dbReference>
<evidence type="ECO:0000256" key="8">
    <source>
        <dbReference type="ARBA" id="ARBA00022989"/>
    </source>
</evidence>
<dbReference type="Pfam" id="PF00512">
    <property type="entry name" value="HisKA"/>
    <property type="match status" value="1"/>
</dbReference>
<evidence type="ECO:0000256" key="11">
    <source>
        <dbReference type="SAM" id="Phobius"/>
    </source>
</evidence>
<keyword evidence="6 11" id="KW-0812">Transmembrane</keyword>
<dbReference type="SUPFAM" id="SSF55874">
    <property type="entry name" value="ATPase domain of HSP90 chaperone/DNA topoisomerase II/histidine kinase"/>
    <property type="match status" value="1"/>
</dbReference>
<feature type="transmembrane region" description="Helical" evidence="11">
    <location>
        <begin position="20"/>
        <end position="39"/>
    </location>
</feature>
<dbReference type="SMART" id="SM00387">
    <property type="entry name" value="HATPase_c"/>
    <property type="match status" value="1"/>
</dbReference>
<keyword evidence="4" id="KW-0597">Phosphoprotein</keyword>
<dbReference type="eggNOG" id="COG2205">
    <property type="taxonomic scope" value="Bacteria"/>
</dbReference>
<dbReference type="PANTHER" id="PTHR45436">
    <property type="entry name" value="SENSOR HISTIDINE KINASE YKOH"/>
    <property type="match status" value="1"/>
</dbReference>
<proteinExistence type="predicted"/>
<organism evidence="14 16">
    <name type="scientific">Halomonas elongata (strain ATCC 33173 / DSM 2581 / NBRC 15536 / NCIMB 2198 / 1H9)</name>
    <dbReference type="NCBI Taxonomy" id="768066"/>
    <lineage>
        <taxon>Bacteria</taxon>
        <taxon>Pseudomonadati</taxon>
        <taxon>Pseudomonadota</taxon>
        <taxon>Gammaproteobacteria</taxon>
        <taxon>Oceanospirillales</taxon>
        <taxon>Halomonadaceae</taxon>
        <taxon>Halomonas</taxon>
    </lineage>
</organism>
<dbReference type="EMBL" id="FN869568">
    <property type="protein sequence ID" value="CBV44204.1"/>
    <property type="molecule type" value="Genomic_DNA"/>
</dbReference>
<evidence type="ECO:0000256" key="3">
    <source>
        <dbReference type="ARBA" id="ARBA00012438"/>
    </source>
</evidence>
<evidence type="ECO:0000259" key="12">
    <source>
        <dbReference type="PROSITE" id="PS50109"/>
    </source>
</evidence>
<evidence type="ECO:0000313" key="15">
    <source>
        <dbReference type="EMBL" id="WPU46819.1"/>
    </source>
</evidence>
<dbReference type="EC" id="2.7.13.3" evidence="3"/>
<keyword evidence="10 11" id="KW-0472">Membrane</keyword>
<accession>E1VBP7</accession>
<evidence type="ECO:0000256" key="4">
    <source>
        <dbReference type="ARBA" id="ARBA00022553"/>
    </source>
</evidence>
<keyword evidence="17" id="KW-1185">Reference proteome</keyword>
<dbReference type="Proteomes" id="UP001322512">
    <property type="component" value="Chromosome"/>
</dbReference>
<dbReference type="PRINTS" id="PR00344">
    <property type="entry name" value="BCTRLSENSOR"/>
</dbReference>
<dbReference type="PROSITE" id="PS50109">
    <property type="entry name" value="HIS_KIN"/>
    <property type="match status" value="1"/>
</dbReference>
<evidence type="ECO:0000313" key="14">
    <source>
        <dbReference type="EMBL" id="CBV44204.1"/>
    </source>
</evidence>
<dbReference type="PANTHER" id="PTHR45436:SF5">
    <property type="entry name" value="SENSOR HISTIDINE KINASE TRCS"/>
    <property type="match status" value="1"/>
</dbReference>
<dbReference type="Gene3D" id="1.10.287.130">
    <property type="match status" value="1"/>
</dbReference>
<dbReference type="Pfam" id="PF02518">
    <property type="entry name" value="HATPase_c"/>
    <property type="match status" value="1"/>
</dbReference>
<feature type="domain" description="HAMP" evidence="13">
    <location>
        <begin position="209"/>
        <end position="261"/>
    </location>
</feature>
<evidence type="ECO:0000256" key="10">
    <source>
        <dbReference type="ARBA" id="ARBA00023136"/>
    </source>
</evidence>
<dbReference type="OrthoDB" id="9804645at2"/>
<evidence type="ECO:0000256" key="2">
    <source>
        <dbReference type="ARBA" id="ARBA00004370"/>
    </source>
</evidence>
<dbReference type="InterPro" id="IPR005467">
    <property type="entry name" value="His_kinase_dom"/>
</dbReference>
<dbReference type="eggNOG" id="COG2770">
    <property type="taxonomic scope" value="Bacteria"/>
</dbReference>
<reference evidence="16" key="3">
    <citation type="journal article" date="2011" name="Environ. Microbiol.">
        <title>A blueprint of ectoine metabolism from the genome of the industrial producer Halomonas elongata DSM 2581(T).</title>
        <authorList>
            <person name="Schwibbert K."/>
            <person name="Marin-Sanguino A."/>
            <person name="Bagyan I."/>
            <person name="Heidrich G."/>
            <person name="Lentzen G."/>
            <person name="Seitz H."/>
            <person name="Rampp M."/>
            <person name="Schuster S.C."/>
            <person name="Klenk H.P."/>
            <person name="Pfeiffer F."/>
            <person name="Oesterhelt D."/>
            <person name="Kunte H.J."/>
        </authorList>
    </citation>
    <scope>NUCLEOTIDE SEQUENCE [LARGE SCALE GENOMIC DNA]</scope>
    <source>
        <strain evidence="16">ATCC 33173 / DSM 2581 / NBRC 15536 / NCIMB 2198 / 1H9</strain>
    </source>
</reference>
<keyword evidence="9" id="KW-0902">Two-component regulatory system</keyword>
<keyword evidence="5 14" id="KW-0808">Transferase</keyword>
<dbReference type="STRING" id="768066.HELO_4320"/>
<comment type="subcellular location">
    <subcellularLocation>
        <location evidence="2">Membrane</location>
    </subcellularLocation>
</comment>
<comment type="catalytic activity">
    <reaction evidence="1">
        <text>ATP + protein L-histidine = ADP + protein N-phospho-L-histidine.</text>
        <dbReference type="EC" id="2.7.13.3"/>
    </reaction>
</comment>
<dbReference type="CDD" id="cd06225">
    <property type="entry name" value="HAMP"/>
    <property type="match status" value="1"/>
</dbReference>
<dbReference type="Gene3D" id="3.30.565.10">
    <property type="entry name" value="Histidine kinase-like ATPase, C-terminal domain"/>
    <property type="match status" value="1"/>
</dbReference>
<evidence type="ECO:0000313" key="16">
    <source>
        <dbReference type="Proteomes" id="UP000008707"/>
    </source>
</evidence>
<evidence type="ECO:0000256" key="6">
    <source>
        <dbReference type="ARBA" id="ARBA00022692"/>
    </source>
</evidence>
<dbReference type="InterPro" id="IPR036097">
    <property type="entry name" value="HisK_dim/P_sf"/>
</dbReference>
<dbReference type="CDD" id="cd00075">
    <property type="entry name" value="HATPase"/>
    <property type="match status" value="1"/>
</dbReference>
<dbReference type="InterPro" id="IPR003661">
    <property type="entry name" value="HisK_dim/P_dom"/>
</dbReference>
<dbReference type="InterPro" id="IPR004358">
    <property type="entry name" value="Sig_transdc_His_kin-like_C"/>
</dbReference>
<dbReference type="HOGENOM" id="CLU_000445_89_6_6"/>
<dbReference type="EMBL" id="CP139472">
    <property type="protein sequence ID" value="WPU46819.1"/>
    <property type="molecule type" value="Genomic_DNA"/>
</dbReference>
<gene>
    <name evidence="14" type="ordered locus">HELO_4320</name>
    <name evidence="15" type="ORF">SR933_16445</name>
</gene>
<dbReference type="GeneID" id="91011772"/>
<dbReference type="GO" id="GO:0000155">
    <property type="term" value="F:phosphorelay sensor kinase activity"/>
    <property type="evidence" value="ECO:0007669"/>
    <property type="project" value="InterPro"/>
</dbReference>